<dbReference type="SUPFAM" id="SSF47954">
    <property type="entry name" value="Cyclin-like"/>
    <property type="match status" value="1"/>
</dbReference>
<evidence type="ECO:0000259" key="2">
    <source>
        <dbReference type="Pfam" id="PF00134"/>
    </source>
</evidence>
<protein>
    <recommendedName>
        <fullName evidence="2">Cyclin N-terminal domain-containing protein</fullName>
    </recommendedName>
</protein>
<feature type="compositionally biased region" description="Low complexity" evidence="1">
    <location>
        <begin position="43"/>
        <end position="57"/>
    </location>
</feature>
<sequence length="230" mass="25316">MKPLRSNCRTRKVSDLAASCCQAQSLSSSSVSSSINGVSPHDSSSSTSSTSSISTGSDCKTQKESTLLQRIKKMMDIERTNRSSTDDYRAIQHVDQSYHKQVWRERVAQWCYDVLDYLEESRDVASTAMNIIDRYLAVLSKDSSSSSSITAIGEFDYEVISFTALFLAIRVSGSSKDLEISELLQLSSSSGAPQARHILSAGNSMLAKLSWDHQILTPNAFLRELVALLL</sequence>
<feature type="non-terminal residue" evidence="3">
    <location>
        <position position="230"/>
    </location>
</feature>
<dbReference type="Pfam" id="PF00134">
    <property type="entry name" value="Cyclin_N"/>
    <property type="match status" value="1"/>
</dbReference>
<evidence type="ECO:0000313" key="3">
    <source>
        <dbReference type="EMBL" id="OEU08403.1"/>
    </source>
</evidence>
<dbReference type="OrthoDB" id="48797at2759"/>
<dbReference type="CDD" id="cd00043">
    <property type="entry name" value="CYCLIN_SF"/>
    <property type="match status" value="1"/>
</dbReference>
<name>A0A1E7ES65_9STRA</name>
<dbReference type="AlphaFoldDB" id="A0A1E7ES65"/>
<dbReference type="EMBL" id="KV784380">
    <property type="protein sequence ID" value="OEU08403.1"/>
    <property type="molecule type" value="Genomic_DNA"/>
</dbReference>
<proteinExistence type="predicted"/>
<dbReference type="InterPro" id="IPR006671">
    <property type="entry name" value="Cyclin_N"/>
</dbReference>
<dbReference type="Proteomes" id="UP000095751">
    <property type="component" value="Unassembled WGS sequence"/>
</dbReference>
<reference evidence="3 4" key="1">
    <citation type="submission" date="2016-09" db="EMBL/GenBank/DDBJ databases">
        <title>Extensive genetic diversity and differential bi-allelic expression allows diatom success in the polar Southern Ocean.</title>
        <authorList>
            <consortium name="DOE Joint Genome Institute"/>
            <person name="Mock T."/>
            <person name="Otillar R.P."/>
            <person name="Strauss J."/>
            <person name="Dupont C."/>
            <person name="Frickenhaus S."/>
            <person name="Maumus F."/>
            <person name="Mcmullan M."/>
            <person name="Sanges R."/>
            <person name="Schmutz J."/>
            <person name="Toseland A."/>
            <person name="Valas R."/>
            <person name="Veluchamy A."/>
            <person name="Ward B.J."/>
            <person name="Allen A."/>
            <person name="Barry K."/>
            <person name="Falciatore A."/>
            <person name="Ferrante M."/>
            <person name="Fortunato A.E."/>
            <person name="Gloeckner G."/>
            <person name="Gruber A."/>
            <person name="Hipkin R."/>
            <person name="Janech M."/>
            <person name="Kroth P."/>
            <person name="Leese F."/>
            <person name="Lindquist E."/>
            <person name="Lyon B.R."/>
            <person name="Martin J."/>
            <person name="Mayer C."/>
            <person name="Parker M."/>
            <person name="Quesneville H."/>
            <person name="Raymond J."/>
            <person name="Uhlig C."/>
            <person name="Valentin K.U."/>
            <person name="Worden A.Z."/>
            <person name="Armbrust E.V."/>
            <person name="Bowler C."/>
            <person name="Green B."/>
            <person name="Moulton V."/>
            <person name="Van Oosterhout C."/>
            <person name="Grigoriev I."/>
        </authorList>
    </citation>
    <scope>NUCLEOTIDE SEQUENCE [LARGE SCALE GENOMIC DNA]</scope>
    <source>
        <strain evidence="3 4">CCMP1102</strain>
    </source>
</reference>
<organism evidence="3 4">
    <name type="scientific">Fragilariopsis cylindrus CCMP1102</name>
    <dbReference type="NCBI Taxonomy" id="635003"/>
    <lineage>
        <taxon>Eukaryota</taxon>
        <taxon>Sar</taxon>
        <taxon>Stramenopiles</taxon>
        <taxon>Ochrophyta</taxon>
        <taxon>Bacillariophyta</taxon>
        <taxon>Bacillariophyceae</taxon>
        <taxon>Bacillariophycidae</taxon>
        <taxon>Bacillariales</taxon>
        <taxon>Bacillariaceae</taxon>
        <taxon>Fragilariopsis</taxon>
    </lineage>
</organism>
<feature type="region of interest" description="Disordered" evidence="1">
    <location>
        <begin position="26"/>
        <end position="64"/>
    </location>
</feature>
<evidence type="ECO:0000313" key="4">
    <source>
        <dbReference type="Proteomes" id="UP000095751"/>
    </source>
</evidence>
<dbReference type="InterPro" id="IPR036915">
    <property type="entry name" value="Cyclin-like_sf"/>
</dbReference>
<keyword evidence="4" id="KW-1185">Reference proteome</keyword>
<accession>A0A1E7ES65</accession>
<dbReference type="InParanoid" id="A0A1E7ES65"/>
<evidence type="ECO:0000256" key="1">
    <source>
        <dbReference type="SAM" id="MobiDB-lite"/>
    </source>
</evidence>
<gene>
    <name evidence="3" type="ORF">FRACYDRAFT_271677</name>
</gene>
<dbReference type="KEGG" id="fcy:FRACYDRAFT_271677"/>
<dbReference type="Gene3D" id="1.10.472.10">
    <property type="entry name" value="Cyclin-like"/>
    <property type="match status" value="2"/>
</dbReference>
<feature type="domain" description="Cyclin N-terminal" evidence="2">
    <location>
        <begin position="86"/>
        <end position="212"/>
    </location>
</feature>